<evidence type="ECO:0000256" key="4">
    <source>
        <dbReference type="SAM" id="MobiDB-lite"/>
    </source>
</evidence>
<dbReference type="InterPro" id="IPR048696">
    <property type="entry name" value="SHQ1-like_CS"/>
</dbReference>
<reference evidence="6" key="1">
    <citation type="submission" date="2025-08" db="UniProtKB">
        <authorList>
            <consortium name="RefSeq"/>
        </authorList>
    </citation>
    <scope>IDENTIFICATION</scope>
</reference>
<accession>A0AAJ6Z4N0</accession>
<name>A0AAJ6Z4N0_PAPXU</name>
<evidence type="ECO:0000256" key="3">
    <source>
        <dbReference type="SAM" id="Coils"/>
    </source>
</evidence>
<dbReference type="InterPro" id="IPR007009">
    <property type="entry name" value="Shq1_C"/>
</dbReference>
<feature type="region of interest" description="Disordered" evidence="4">
    <location>
        <begin position="450"/>
        <end position="477"/>
    </location>
</feature>
<dbReference type="AlphaFoldDB" id="A0AAJ6Z4N0"/>
<proteinExistence type="inferred from homology"/>
<dbReference type="Pfam" id="PF04925">
    <property type="entry name" value="SHQ1"/>
    <property type="match status" value="1"/>
</dbReference>
<evidence type="ECO:0000259" key="5">
    <source>
        <dbReference type="PROSITE" id="PS51203"/>
    </source>
</evidence>
<gene>
    <name evidence="6" type="primary">LOC106116127</name>
</gene>
<dbReference type="RefSeq" id="XP_013165321.1">
    <property type="nucleotide sequence ID" value="XM_013309867.1"/>
</dbReference>
<dbReference type="PANTHER" id="PTHR12967:SF0">
    <property type="entry name" value="PROTEIN SHQ1 HOMOLOG"/>
    <property type="match status" value="1"/>
</dbReference>
<sequence>MLTPKFKLSQDENHVYINVHAPYTNIGETEIDVDGENFLFVSSPYFLRLRLPGRIVENDSAKGSYICDSGDFNLTFDKVNPGEHFENLDMITSLLAPREIPEINPNLVEMLEESGIAGEEEGAACSKSDKDTESDDDTTNYAYGFGNKVCVELGDVASEFPHIFELKEPDRVAIADRNDLRIKHENRKFSTDHYLADFFDEELLEPYLNCVVFWNKEDFDAESIEFTDEEISILKDLPNKSYLLSKTEYTQVMLGLVDILYAFCYDKRTTQNDASVESSWTINKLSATFSWFCVFKETKEVLIAAYRRALSYPIFRNFELCRNIHDDMISLFRKGKKFVIKCIIEIYNMFNSCNDARYILNQLYVKDYLIFLQKCRQEELDELCNNIANIDIEKKDLGFELDELEEAAKLVEREEADVLQNELACQLASIALVPGLKKPPYIDVTALINSSSTDSSSYTSSTSDSSSDSLDSDDDPS</sequence>
<dbReference type="Proteomes" id="UP000694872">
    <property type="component" value="Unplaced"/>
</dbReference>
<dbReference type="GO" id="GO:0005737">
    <property type="term" value="C:cytoplasm"/>
    <property type="evidence" value="ECO:0007669"/>
    <property type="project" value="TreeGrafter"/>
</dbReference>
<dbReference type="KEGG" id="pxu:106116127"/>
<comment type="similarity">
    <text evidence="1">Belongs to the SHQ1 family.</text>
</comment>
<dbReference type="PANTHER" id="PTHR12967">
    <property type="entry name" value="PROTEIN SHQ1 HOMOLOG"/>
    <property type="match status" value="1"/>
</dbReference>
<evidence type="ECO:0000313" key="6">
    <source>
        <dbReference type="RefSeq" id="XP_013165321.1"/>
    </source>
</evidence>
<dbReference type="GeneID" id="106116127"/>
<evidence type="ECO:0000256" key="1">
    <source>
        <dbReference type="ARBA" id="ARBA00005607"/>
    </source>
</evidence>
<keyword evidence="3" id="KW-0175">Coiled coil</keyword>
<feature type="coiled-coil region" evidence="3">
    <location>
        <begin position="387"/>
        <end position="421"/>
    </location>
</feature>
<feature type="domain" description="CS" evidence="5">
    <location>
        <begin position="1"/>
        <end position="89"/>
    </location>
</feature>
<dbReference type="InterPro" id="IPR008978">
    <property type="entry name" value="HSP20-like_chaperone"/>
</dbReference>
<feature type="region of interest" description="Disordered" evidence="4">
    <location>
        <begin position="119"/>
        <end position="138"/>
    </location>
</feature>
<dbReference type="Gene3D" id="2.60.40.790">
    <property type="match status" value="1"/>
</dbReference>
<dbReference type="GO" id="GO:0000493">
    <property type="term" value="P:box H/ACA snoRNP assembly"/>
    <property type="evidence" value="ECO:0007669"/>
    <property type="project" value="InterPro"/>
</dbReference>
<dbReference type="InterPro" id="IPR039742">
    <property type="entry name" value="Shq1"/>
</dbReference>
<dbReference type="Pfam" id="PF21413">
    <property type="entry name" value="SHQ1-like_CS"/>
    <property type="match status" value="1"/>
</dbReference>
<dbReference type="InterPro" id="IPR007052">
    <property type="entry name" value="CS_dom"/>
</dbReference>
<dbReference type="PROSITE" id="PS51203">
    <property type="entry name" value="CS"/>
    <property type="match status" value="1"/>
</dbReference>
<feature type="compositionally biased region" description="Low complexity" evidence="4">
    <location>
        <begin position="450"/>
        <end position="469"/>
    </location>
</feature>
<organism evidence="6">
    <name type="scientific">Papilio xuthus</name>
    <name type="common">Asian swallowtail butterfly</name>
    <dbReference type="NCBI Taxonomy" id="66420"/>
    <lineage>
        <taxon>Eukaryota</taxon>
        <taxon>Metazoa</taxon>
        <taxon>Ecdysozoa</taxon>
        <taxon>Arthropoda</taxon>
        <taxon>Hexapoda</taxon>
        <taxon>Insecta</taxon>
        <taxon>Pterygota</taxon>
        <taxon>Neoptera</taxon>
        <taxon>Endopterygota</taxon>
        <taxon>Lepidoptera</taxon>
        <taxon>Glossata</taxon>
        <taxon>Ditrysia</taxon>
        <taxon>Papilionoidea</taxon>
        <taxon>Papilionidae</taxon>
        <taxon>Papilioninae</taxon>
        <taxon>Papilio</taxon>
    </lineage>
</organism>
<protein>
    <recommendedName>
        <fullName evidence="2">Protein SHQ1 homolog</fullName>
    </recommendedName>
</protein>
<evidence type="ECO:0000256" key="2">
    <source>
        <dbReference type="ARBA" id="ARBA00013750"/>
    </source>
</evidence>
<dbReference type="SUPFAM" id="SSF49764">
    <property type="entry name" value="HSP20-like chaperones"/>
    <property type="match status" value="1"/>
</dbReference>
<dbReference type="GO" id="GO:0005654">
    <property type="term" value="C:nucleoplasm"/>
    <property type="evidence" value="ECO:0007669"/>
    <property type="project" value="TreeGrafter"/>
</dbReference>
<dbReference type="GO" id="GO:0051082">
    <property type="term" value="F:unfolded protein binding"/>
    <property type="evidence" value="ECO:0007669"/>
    <property type="project" value="TreeGrafter"/>
</dbReference>